<comment type="caution">
    <text evidence="1">The sequence shown here is derived from an EMBL/GenBank/DDBJ whole genome shotgun (WGS) entry which is preliminary data.</text>
</comment>
<sequence length="79" mass="8723">MPITFKKDRAIFSEVAGGDDAESLLEWLQKYPKGKIDLSACTHLQPANLQVLMAAKCSIVARPKDEHLAAWINTALKTN</sequence>
<dbReference type="Proteomes" id="UP000035068">
    <property type="component" value="Unassembled WGS sequence"/>
</dbReference>
<dbReference type="RefSeq" id="WP_040094984.1">
    <property type="nucleotide sequence ID" value="NZ_JWJD01000001.1"/>
</dbReference>
<dbReference type="AlphaFoldDB" id="A0A0C2HQR2"/>
<keyword evidence="2" id="KW-1185">Reference proteome</keyword>
<gene>
    <name evidence="1" type="ORF">GFER_00145</name>
</gene>
<evidence type="ECO:0000313" key="1">
    <source>
        <dbReference type="EMBL" id="KIH77225.1"/>
    </source>
</evidence>
<protein>
    <submittedName>
        <fullName evidence="1">Uncharacterized protein</fullName>
    </submittedName>
</protein>
<evidence type="ECO:0000313" key="2">
    <source>
        <dbReference type="Proteomes" id="UP000035068"/>
    </source>
</evidence>
<name>A0A0C2HQR2_9BACT</name>
<dbReference type="EMBL" id="JWJD01000001">
    <property type="protein sequence ID" value="KIH77225.1"/>
    <property type="molecule type" value="Genomic_DNA"/>
</dbReference>
<organism evidence="1 2">
    <name type="scientific">Geoalkalibacter ferrihydriticus DSM 17813</name>
    <dbReference type="NCBI Taxonomy" id="1121915"/>
    <lineage>
        <taxon>Bacteria</taxon>
        <taxon>Pseudomonadati</taxon>
        <taxon>Thermodesulfobacteriota</taxon>
        <taxon>Desulfuromonadia</taxon>
        <taxon>Desulfuromonadales</taxon>
        <taxon>Geoalkalibacteraceae</taxon>
        <taxon>Geoalkalibacter</taxon>
    </lineage>
</organism>
<reference evidence="1 2" key="1">
    <citation type="submission" date="2014-12" db="EMBL/GenBank/DDBJ databases">
        <title>Genomes of Geoalkalibacter ferrihydriticus and Geoalkalibacter subterraneus, two haloalkaliphilic metal-reducing members of the Geobacteraceae.</title>
        <authorList>
            <person name="Badalamenti J.P."/>
            <person name="Torres C.I."/>
            <person name="Krajmalnik-Brown R."/>
            <person name="Bond D.R."/>
        </authorList>
    </citation>
    <scope>NUCLEOTIDE SEQUENCE [LARGE SCALE GENOMIC DNA]</scope>
    <source>
        <strain evidence="1 2">DSM 17813</strain>
    </source>
</reference>
<proteinExistence type="predicted"/>
<accession>A0A0C2HQR2</accession>